<proteinExistence type="predicted"/>
<dbReference type="PANTHER" id="PTHR33055">
    <property type="entry name" value="TRANSPOSASE FOR INSERTION SEQUENCE ELEMENT IS1111A"/>
    <property type="match status" value="1"/>
</dbReference>
<dbReference type="InterPro" id="IPR002525">
    <property type="entry name" value="Transp_IS110-like_N"/>
</dbReference>
<dbReference type="NCBIfam" id="NF033542">
    <property type="entry name" value="transpos_IS110"/>
    <property type="match status" value="1"/>
</dbReference>
<reference evidence="4 6" key="2">
    <citation type="submission" date="2016-10" db="EMBL/GenBank/DDBJ databases">
        <authorList>
            <person name="Varghese N."/>
            <person name="Submissions S."/>
        </authorList>
    </citation>
    <scope>NUCLEOTIDE SEQUENCE [LARGE SCALE GENOMIC DNA]</scope>
    <source>
        <strain evidence="4 6">CGMCC 1.7071</strain>
    </source>
</reference>
<evidence type="ECO:0000259" key="2">
    <source>
        <dbReference type="Pfam" id="PF02371"/>
    </source>
</evidence>
<dbReference type="GO" id="GO:0003677">
    <property type="term" value="F:DNA binding"/>
    <property type="evidence" value="ECO:0007669"/>
    <property type="project" value="InterPro"/>
</dbReference>
<feature type="domain" description="Transposase IS116/IS110/IS902 C-terminal" evidence="2">
    <location>
        <begin position="212"/>
        <end position="287"/>
    </location>
</feature>
<name>A0A1H8NVT1_9HYPH</name>
<keyword evidence="6" id="KW-1185">Reference proteome</keyword>
<dbReference type="STRING" id="501024.RTCCBAU85039_3602"/>
<reference evidence="5" key="1">
    <citation type="submission" date="2016-10" db="EMBL/GenBank/DDBJ databases">
        <authorList>
            <person name="Wibberg D."/>
        </authorList>
    </citation>
    <scope>NUCLEOTIDE SEQUENCE [LARGE SCALE GENOMIC DNA]</scope>
</reference>
<dbReference type="Pfam" id="PF01548">
    <property type="entry name" value="DEDD_Tnp_IS110"/>
    <property type="match status" value="1"/>
</dbReference>
<dbReference type="GO" id="GO:0006313">
    <property type="term" value="P:DNA transposition"/>
    <property type="evidence" value="ECO:0007669"/>
    <property type="project" value="InterPro"/>
</dbReference>
<dbReference type="PANTHER" id="PTHR33055:SF3">
    <property type="entry name" value="PUTATIVE TRANSPOSASE FOR IS117-RELATED"/>
    <property type="match status" value="1"/>
</dbReference>
<protein>
    <submittedName>
        <fullName evidence="3 4">Transposase</fullName>
    </submittedName>
</protein>
<dbReference type="GO" id="GO:0004803">
    <property type="term" value="F:transposase activity"/>
    <property type="evidence" value="ECO:0007669"/>
    <property type="project" value="InterPro"/>
</dbReference>
<evidence type="ECO:0000313" key="4">
    <source>
        <dbReference type="EMBL" id="SEO33756.1"/>
    </source>
</evidence>
<dbReference type="Proteomes" id="UP000183063">
    <property type="component" value="Unassembled WGS sequence"/>
</dbReference>
<gene>
    <name evidence="3" type="ORF">RTCCBAU85039_3602</name>
    <name evidence="4" type="ORF">SAMN05216228_1015106</name>
</gene>
<organism evidence="3 5">
    <name type="scientific">Rhizobium tibeticum</name>
    <dbReference type="NCBI Taxonomy" id="501024"/>
    <lineage>
        <taxon>Bacteria</taxon>
        <taxon>Pseudomonadati</taxon>
        <taxon>Pseudomonadota</taxon>
        <taxon>Alphaproteobacteria</taxon>
        <taxon>Hyphomicrobiales</taxon>
        <taxon>Rhizobiaceae</taxon>
        <taxon>Rhizobium/Agrobacterium group</taxon>
        <taxon>Rhizobium</taxon>
    </lineage>
</organism>
<dbReference type="Pfam" id="PF02371">
    <property type="entry name" value="Transposase_20"/>
    <property type="match status" value="1"/>
</dbReference>
<dbReference type="EMBL" id="FNXB01000018">
    <property type="protein sequence ID" value="SEH99986.1"/>
    <property type="molecule type" value="Genomic_DNA"/>
</dbReference>
<evidence type="ECO:0000313" key="3">
    <source>
        <dbReference type="EMBL" id="SEH99986.1"/>
    </source>
</evidence>
<evidence type="ECO:0000313" key="5">
    <source>
        <dbReference type="Proteomes" id="UP000183063"/>
    </source>
</evidence>
<dbReference type="InterPro" id="IPR047650">
    <property type="entry name" value="Transpos_IS110"/>
</dbReference>
<feature type="domain" description="Transposase IS110-like N-terminal" evidence="1">
    <location>
        <begin position="5"/>
        <end position="150"/>
    </location>
</feature>
<sequence>MKYYAGLDVSVKETAICIIDETGKICRELKVTSHPDDLASTLNNQTYSLARVGLEAGPLSQWLFSGLAEAGLPAVCIETRHAKAFLKAQVNKTDRNDARGIAQMVRVNLFRPVHVKTLTSQKRRALLTARKLLQEKAIAIENDIRGLLRNFGLKVGIVRTIGFEARIRELIDGAPELGEIISPLLAAREKLRTEFAKLHQKVLDEVRDDGTCRRLMTIPGVGPVTSLAFVSTIDVPARFKNSRAVGPALGLTPVLNQSGESHRVGRVSLCGDGMMRALLYEAAQVMLSR</sequence>
<dbReference type="InterPro" id="IPR003346">
    <property type="entry name" value="Transposase_20"/>
</dbReference>
<reference evidence="3" key="3">
    <citation type="submission" date="2016-10" db="EMBL/GenBank/DDBJ databases">
        <authorList>
            <person name="de Groot N.N."/>
        </authorList>
    </citation>
    <scope>NUCLEOTIDE SEQUENCE [LARGE SCALE GENOMIC DNA]</scope>
    <source>
        <strain evidence="3">CCBAU85039</strain>
    </source>
</reference>
<evidence type="ECO:0000259" key="1">
    <source>
        <dbReference type="Pfam" id="PF01548"/>
    </source>
</evidence>
<accession>A0A1H8NVT1</accession>
<evidence type="ECO:0000313" key="6">
    <source>
        <dbReference type="Proteomes" id="UP000198939"/>
    </source>
</evidence>
<dbReference type="AlphaFoldDB" id="A0A1H8NVT1"/>
<dbReference type="EMBL" id="FOCV01000015">
    <property type="protein sequence ID" value="SEO33756.1"/>
    <property type="molecule type" value="Genomic_DNA"/>
</dbReference>
<dbReference type="Proteomes" id="UP000198939">
    <property type="component" value="Unassembled WGS sequence"/>
</dbReference>